<dbReference type="InterPro" id="IPR009100">
    <property type="entry name" value="AcylCoA_DH/oxidase_NM_dom_sf"/>
</dbReference>
<feature type="region of interest" description="Disordered" evidence="1">
    <location>
        <begin position="54"/>
        <end position="122"/>
    </location>
</feature>
<protein>
    <submittedName>
        <fullName evidence="2">Acyl-CoA oxidase domain protein</fullName>
        <ecNumber evidence="2">1.3.3.6</ecNumber>
    </submittedName>
</protein>
<feature type="compositionally biased region" description="Low complexity" evidence="1">
    <location>
        <begin position="75"/>
        <end position="91"/>
    </location>
</feature>
<dbReference type="EMBL" id="JAOB01000047">
    <property type="protein sequence ID" value="EUA33412.1"/>
    <property type="molecule type" value="Genomic_DNA"/>
</dbReference>
<feature type="compositionally biased region" description="Low complexity" evidence="1">
    <location>
        <begin position="109"/>
        <end position="122"/>
    </location>
</feature>
<dbReference type="InterPro" id="IPR012258">
    <property type="entry name" value="Acyl-CoA_oxidase"/>
</dbReference>
<organism evidence="2">
    <name type="scientific">Mycobacterium xenopi 4042</name>
    <dbReference type="NCBI Taxonomy" id="1299334"/>
    <lineage>
        <taxon>Bacteria</taxon>
        <taxon>Bacillati</taxon>
        <taxon>Actinomycetota</taxon>
        <taxon>Actinomycetes</taxon>
        <taxon>Mycobacteriales</taxon>
        <taxon>Mycobacteriaceae</taxon>
        <taxon>Mycobacterium</taxon>
    </lineage>
</organism>
<dbReference type="EC" id="1.3.3.6" evidence="2"/>
<keyword evidence="2" id="KW-0560">Oxidoreductase</keyword>
<dbReference type="GO" id="GO:0071949">
    <property type="term" value="F:FAD binding"/>
    <property type="evidence" value="ECO:0007669"/>
    <property type="project" value="InterPro"/>
</dbReference>
<proteinExistence type="predicted"/>
<accession>X8ANC9</accession>
<name>X8ANC9_MYCXE</name>
<dbReference type="AlphaFoldDB" id="X8ANC9"/>
<dbReference type="Gene3D" id="2.40.110.10">
    <property type="entry name" value="Butyryl-CoA Dehydrogenase, subunit A, domain 2"/>
    <property type="match status" value="1"/>
</dbReference>
<sequence>MHCFLVPIRDAEGNDLPGVTTSDCDYKGGLPGVDNGRIVFDQVRIPRENLLNRYGDVAPTEPTARRSKTPTAGFSPCSTPWSAAASPSVAARPPPLASRWTSRPDTRCSASSSAHPTTTAKC</sequence>
<comment type="caution">
    <text evidence="2">The sequence shown here is derived from an EMBL/GenBank/DDBJ whole genome shotgun (WGS) entry which is preliminary data.</text>
</comment>
<gene>
    <name evidence="2" type="primary">aco</name>
    <name evidence="2" type="ORF">I553_7823</name>
</gene>
<evidence type="ECO:0000313" key="2">
    <source>
        <dbReference type="EMBL" id="EUA33412.1"/>
    </source>
</evidence>
<reference evidence="2" key="1">
    <citation type="submission" date="2014-01" db="EMBL/GenBank/DDBJ databases">
        <authorList>
            <person name="Brown-Elliot B."/>
            <person name="Wallace R."/>
            <person name="Lenaerts A."/>
            <person name="Ordway D."/>
            <person name="DeGroote M.A."/>
            <person name="Parker T."/>
            <person name="Sizemore C."/>
            <person name="Tallon L.J."/>
            <person name="Sadzewicz L.K."/>
            <person name="Sengamalay N."/>
            <person name="Fraser C.M."/>
            <person name="Hine E."/>
            <person name="Shefchek K.A."/>
            <person name="Das S.P."/>
            <person name="Tettelin H."/>
        </authorList>
    </citation>
    <scope>NUCLEOTIDE SEQUENCE [LARGE SCALE GENOMIC DNA]</scope>
    <source>
        <strain evidence="2">4042</strain>
    </source>
</reference>
<dbReference type="PATRIC" id="fig|1299334.3.peg.5200"/>
<dbReference type="SUPFAM" id="SSF56645">
    <property type="entry name" value="Acyl-CoA dehydrogenase NM domain-like"/>
    <property type="match status" value="1"/>
</dbReference>
<dbReference type="GO" id="GO:0055088">
    <property type="term" value="P:lipid homeostasis"/>
    <property type="evidence" value="ECO:0007669"/>
    <property type="project" value="TreeGrafter"/>
</dbReference>
<dbReference type="PANTHER" id="PTHR10909">
    <property type="entry name" value="ELECTRON TRANSPORT OXIDOREDUCTASE"/>
    <property type="match status" value="1"/>
</dbReference>
<dbReference type="GO" id="GO:0033540">
    <property type="term" value="P:fatty acid beta-oxidation using acyl-CoA oxidase"/>
    <property type="evidence" value="ECO:0007669"/>
    <property type="project" value="TreeGrafter"/>
</dbReference>
<evidence type="ECO:0000256" key="1">
    <source>
        <dbReference type="SAM" id="MobiDB-lite"/>
    </source>
</evidence>
<dbReference type="GO" id="GO:0003997">
    <property type="term" value="F:acyl-CoA oxidase activity"/>
    <property type="evidence" value="ECO:0007669"/>
    <property type="project" value="UniProtKB-EC"/>
</dbReference>
<dbReference type="GO" id="GO:0005504">
    <property type="term" value="F:fatty acid binding"/>
    <property type="evidence" value="ECO:0007669"/>
    <property type="project" value="TreeGrafter"/>
</dbReference>
<dbReference type="InterPro" id="IPR046373">
    <property type="entry name" value="Acyl-CoA_Oxase/DH_mid-dom_sf"/>
</dbReference>